<name>A0ABV8B371_9BACI</name>
<dbReference type="RefSeq" id="WP_377915714.1">
    <property type="nucleotide sequence ID" value="NZ_JBHRZT010000052.1"/>
</dbReference>
<gene>
    <name evidence="2" type="ORF">ACFOU2_12915</name>
</gene>
<keyword evidence="1" id="KW-1133">Transmembrane helix</keyword>
<keyword evidence="3" id="KW-1185">Reference proteome</keyword>
<evidence type="ECO:0000313" key="2">
    <source>
        <dbReference type="EMBL" id="MFC3884350.1"/>
    </source>
</evidence>
<keyword evidence="1" id="KW-0812">Transmembrane</keyword>
<comment type="caution">
    <text evidence="2">The sequence shown here is derived from an EMBL/GenBank/DDBJ whole genome shotgun (WGS) entry which is preliminary data.</text>
</comment>
<protein>
    <submittedName>
        <fullName evidence="2">Uncharacterized protein</fullName>
    </submittedName>
</protein>
<keyword evidence="1" id="KW-0472">Membrane</keyword>
<evidence type="ECO:0000313" key="3">
    <source>
        <dbReference type="Proteomes" id="UP001595752"/>
    </source>
</evidence>
<dbReference type="Proteomes" id="UP001595752">
    <property type="component" value="Unassembled WGS sequence"/>
</dbReference>
<evidence type="ECO:0000256" key="1">
    <source>
        <dbReference type="SAM" id="Phobius"/>
    </source>
</evidence>
<dbReference type="EMBL" id="JBHRZT010000052">
    <property type="protein sequence ID" value="MFC3884350.1"/>
    <property type="molecule type" value="Genomic_DNA"/>
</dbReference>
<organism evidence="2 3">
    <name type="scientific">Bacillus songklensis</name>
    <dbReference type="NCBI Taxonomy" id="1069116"/>
    <lineage>
        <taxon>Bacteria</taxon>
        <taxon>Bacillati</taxon>
        <taxon>Bacillota</taxon>
        <taxon>Bacilli</taxon>
        <taxon>Bacillales</taxon>
        <taxon>Bacillaceae</taxon>
        <taxon>Bacillus</taxon>
    </lineage>
</organism>
<feature type="transmembrane region" description="Helical" evidence="1">
    <location>
        <begin position="30"/>
        <end position="56"/>
    </location>
</feature>
<accession>A0ABV8B371</accession>
<proteinExistence type="predicted"/>
<reference evidence="3" key="1">
    <citation type="journal article" date="2019" name="Int. J. Syst. Evol. Microbiol.">
        <title>The Global Catalogue of Microorganisms (GCM) 10K type strain sequencing project: providing services to taxonomists for standard genome sequencing and annotation.</title>
        <authorList>
            <consortium name="The Broad Institute Genomics Platform"/>
            <consortium name="The Broad Institute Genome Sequencing Center for Infectious Disease"/>
            <person name="Wu L."/>
            <person name="Ma J."/>
        </authorList>
    </citation>
    <scope>NUCLEOTIDE SEQUENCE [LARGE SCALE GENOMIC DNA]</scope>
    <source>
        <strain evidence="3">CCUG 61889</strain>
    </source>
</reference>
<sequence length="67" mass="7847">MKQWLVAFYLLLILGGSVWNVYLSWKHDYFGQFVFFSFFSLVSFVLFAASLLYVFASRQVYDQSPSA</sequence>